<organism evidence="5">
    <name type="scientific">bioreactor metagenome</name>
    <dbReference type="NCBI Taxonomy" id="1076179"/>
    <lineage>
        <taxon>unclassified sequences</taxon>
        <taxon>metagenomes</taxon>
        <taxon>ecological metagenomes</taxon>
    </lineage>
</organism>
<dbReference type="PRINTS" id="PR00778">
    <property type="entry name" value="HTHARSR"/>
</dbReference>
<keyword evidence="3" id="KW-0804">Transcription</keyword>
<dbReference type="InterPro" id="IPR001845">
    <property type="entry name" value="HTH_ArsR_DNA-bd_dom"/>
</dbReference>
<dbReference type="GO" id="GO:0003677">
    <property type="term" value="F:DNA binding"/>
    <property type="evidence" value="ECO:0007669"/>
    <property type="project" value="UniProtKB-KW"/>
</dbReference>
<dbReference type="Pfam" id="PF01022">
    <property type="entry name" value="HTH_5"/>
    <property type="match status" value="1"/>
</dbReference>
<comment type="caution">
    <text evidence="5">The sequence shown here is derived from an EMBL/GenBank/DDBJ whole genome shotgun (WGS) entry which is preliminary data.</text>
</comment>
<dbReference type="AlphaFoldDB" id="A0A644VKK9"/>
<proteinExistence type="predicted"/>
<name>A0A644VKK9_9ZZZZ</name>
<dbReference type="SMART" id="SM00418">
    <property type="entry name" value="HTH_ARSR"/>
    <property type="match status" value="1"/>
</dbReference>
<reference evidence="5" key="1">
    <citation type="submission" date="2019-08" db="EMBL/GenBank/DDBJ databases">
        <authorList>
            <person name="Kucharzyk K."/>
            <person name="Murdoch R.W."/>
            <person name="Higgins S."/>
            <person name="Loffler F."/>
        </authorList>
    </citation>
    <scope>NUCLEOTIDE SEQUENCE</scope>
</reference>
<accession>A0A644VKK9</accession>
<dbReference type="PROSITE" id="PS50987">
    <property type="entry name" value="HTH_ARSR_2"/>
    <property type="match status" value="1"/>
</dbReference>
<dbReference type="PANTHER" id="PTHR43132">
    <property type="entry name" value="ARSENICAL RESISTANCE OPERON REPRESSOR ARSR-RELATED"/>
    <property type="match status" value="1"/>
</dbReference>
<feature type="domain" description="HTH arsR-type" evidence="4">
    <location>
        <begin position="17"/>
        <end position="110"/>
    </location>
</feature>
<dbReference type="EMBL" id="VSSQ01000341">
    <property type="protein sequence ID" value="MPL91846.1"/>
    <property type="molecule type" value="Genomic_DNA"/>
</dbReference>
<evidence type="ECO:0000256" key="1">
    <source>
        <dbReference type="ARBA" id="ARBA00023015"/>
    </source>
</evidence>
<dbReference type="Gene3D" id="1.10.10.10">
    <property type="entry name" value="Winged helix-like DNA-binding domain superfamily/Winged helix DNA-binding domain"/>
    <property type="match status" value="1"/>
</dbReference>
<gene>
    <name evidence="5" type="primary">hlyU_2</name>
    <name evidence="5" type="ORF">SDC9_37929</name>
</gene>
<evidence type="ECO:0000313" key="5">
    <source>
        <dbReference type="EMBL" id="MPL91846.1"/>
    </source>
</evidence>
<dbReference type="InterPro" id="IPR011991">
    <property type="entry name" value="ArsR-like_HTH"/>
</dbReference>
<evidence type="ECO:0000259" key="4">
    <source>
        <dbReference type="PROSITE" id="PS50987"/>
    </source>
</evidence>
<dbReference type="InterPro" id="IPR036388">
    <property type="entry name" value="WH-like_DNA-bd_sf"/>
</dbReference>
<dbReference type="GO" id="GO:0003700">
    <property type="term" value="F:DNA-binding transcription factor activity"/>
    <property type="evidence" value="ECO:0007669"/>
    <property type="project" value="InterPro"/>
</dbReference>
<keyword evidence="2" id="KW-0238">DNA-binding</keyword>
<dbReference type="NCBIfam" id="NF033788">
    <property type="entry name" value="HTH_metalloreg"/>
    <property type="match status" value="1"/>
</dbReference>
<dbReference type="PANTHER" id="PTHR43132:SF2">
    <property type="entry name" value="ARSENICAL RESISTANCE OPERON REPRESSOR ARSR-RELATED"/>
    <property type="match status" value="1"/>
</dbReference>
<keyword evidence="1" id="KW-0805">Transcription regulation</keyword>
<protein>
    <submittedName>
        <fullName evidence="5">Transcriptional activator HlyU</fullName>
    </submittedName>
</protein>
<evidence type="ECO:0000256" key="2">
    <source>
        <dbReference type="ARBA" id="ARBA00023125"/>
    </source>
</evidence>
<dbReference type="CDD" id="cd00090">
    <property type="entry name" value="HTH_ARSR"/>
    <property type="match status" value="1"/>
</dbReference>
<dbReference type="InterPro" id="IPR051011">
    <property type="entry name" value="Metal_resp_trans_reg"/>
</dbReference>
<dbReference type="InterPro" id="IPR036390">
    <property type="entry name" value="WH_DNA-bd_sf"/>
</dbReference>
<dbReference type="SUPFAM" id="SSF46785">
    <property type="entry name" value="Winged helix' DNA-binding domain"/>
    <property type="match status" value="1"/>
</dbReference>
<sequence>MKICSYICTSFNNSNMIDLTQMEQAAYTLKAISNGTRLCVISLLAEKEELNVSEIGEKLQCEQSLLSHHLTDMRAKGILNCRREGKNCFYSLKNKQITKILDCIKSCACV</sequence>
<evidence type="ECO:0000256" key="3">
    <source>
        <dbReference type="ARBA" id="ARBA00023163"/>
    </source>
</evidence>